<dbReference type="InterPro" id="IPR045584">
    <property type="entry name" value="Pilin-like"/>
</dbReference>
<evidence type="ECO:0000256" key="1">
    <source>
        <dbReference type="SAM" id="Phobius"/>
    </source>
</evidence>
<dbReference type="InterPro" id="IPR011453">
    <property type="entry name" value="DUF1559"/>
</dbReference>
<dbReference type="OrthoDB" id="254023at2"/>
<dbReference type="Gene3D" id="3.30.700.10">
    <property type="entry name" value="Glycoprotein, Type 4 Pilin"/>
    <property type="match status" value="1"/>
</dbReference>
<protein>
    <recommendedName>
        <fullName evidence="2">DUF1559 domain-containing protein</fullName>
    </recommendedName>
</protein>
<dbReference type="AlphaFoldDB" id="A0A517M827"/>
<dbReference type="Proteomes" id="UP000319557">
    <property type="component" value="Chromosome"/>
</dbReference>
<feature type="transmembrane region" description="Helical" evidence="1">
    <location>
        <begin position="12"/>
        <end position="33"/>
    </location>
</feature>
<dbReference type="EMBL" id="CP036261">
    <property type="protein sequence ID" value="QDS91030.1"/>
    <property type="molecule type" value="Genomic_DNA"/>
</dbReference>
<dbReference type="Pfam" id="PF07596">
    <property type="entry name" value="SBP_bac_10"/>
    <property type="match status" value="1"/>
</dbReference>
<dbReference type="InterPro" id="IPR012902">
    <property type="entry name" value="N_methyl_site"/>
</dbReference>
<dbReference type="NCBIfam" id="TIGR02532">
    <property type="entry name" value="IV_pilin_GFxxxE"/>
    <property type="match status" value="1"/>
</dbReference>
<dbReference type="PANTHER" id="PTHR30093">
    <property type="entry name" value="GENERAL SECRETION PATHWAY PROTEIN G"/>
    <property type="match status" value="1"/>
</dbReference>
<dbReference type="PANTHER" id="PTHR30093:SF2">
    <property type="entry name" value="TYPE II SECRETION SYSTEM PROTEIN H"/>
    <property type="match status" value="1"/>
</dbReference>
<evidence type="ECO:0000313" key="4">
    <source>
        <dbReference type="Proteomes" id="UP000319557"/>
    </source>
</evidence>
<gene>
    <name evidence="3" type="ORF">EC9_52490</name>
</gene>
<reference evidence="3 4" key="1">
    <citation type="submission" date="2019-02" db="EMBL/GenBank/DDBJ databases">
        <title>Deep-cultivation of Planctomycetes and their phenomic and genomic characterization uncovers novel biology.</title>
        <authorList>
            <person name="Wiegand S."/>
            <person name="Jogler M."/>
            <person name="Boedeker C."/>
            <person name="Pinto D."/>
            <person name="Vollmers J."/>
            <person name="Rivas-Marin E."/>
            <person name="Kohn T."/>
            <person name="Peeters S.H."/>
            <person name="Heuer A."/>
            <person name="Rast P."/>
            <person name="Oberbeckmann S."/>
            <person name="Bunk B."/>
            <person name="Jeske O."/>
            <person name="Meyerdierks A."/>
            <person name="Storesund J.E."/>
            <person name="Kallscheuer N."/>
            <person name="Luecker S."/>
            <person name="Lage O.M."/>
            <person name="Pohl T."/>
            <person name="Merkel B.J."/>
            <person name="Hornburger P."/>
            <person name="Mueller R.-W."/>
            <person name="Bruemmer F."/>
            <person name="Labrenz M."/>
            <person name="Spormann A.M."/>
            <person name="Op den Camp H."/>
            <person name="Overmann J."/>
            <person name="Amann R."/>
            <person name="Jetten M.S.M."/>
            <person name="Mascher T."/>
            <person name="Medema M.H."/>
            <person name="Devos D.P."/>
            <person name="Kaster A.-K."/>
            <person name="Ovreas L."/>
            <person name="Rohde M."/>
            <person name="Galperin M.Y."/>
            <person name="Jogler C."/>
        </authorList>
    </citation>
    <scope>NUCLEOTIDE SEQUENCE [LARGE SCALE GENOMIC DNA]</scope>
    <source>
        <strain evidence="3 4">EC9</strain>
    </source>
</reference>
<proteinExistence type="predicted"/>
<keyword evidence="4" id="KW-1185">Reference proteome</keyword>
<name>A0A517M827_9BACT</name>
<dbReference type="SUPFAM" id="SSF54523">
    <property type="entry name" value="Pili subunits"/>
    <property type="match status" value="1"/>
</dbReference>
<keyword evidence="1" id="KW-0472">Membrane</keyword>
<evidence type="ECO:0000313" key="3">
    <source>
        <dbReference type="EMBL" id="QDS91030.1"/>
    </source>
</evidence>
<evidence type="ECO:0000259" key="2">
    <source>
        <dbReference type="Pfam" id="PF07596"/>
    </source>
</evidence>
<feature type="domain" description="DUF1559" evidence="2">
    <location>
        <begin position="35"/>
        <end position="197"/>
    </location>
</feature>
<dbReference type="KEGG" id="ruv:EC9_52490"/>
<keyword evidence="1" id="KW-0812">Transmembrane</keyword>
<accession>A0A517M827</accession>
<dbReference type="Pfam" id="PF07963">
    <property type="entry name" value="N_methyl"/>
    <property type="match status" value="1"/>
</dbReference>
<organism evidence="3 4">
    <name type="scientific">Rosistilla ulvae</name>
    <dbReference type="NCBI Taxonomy" id="1930277"/>
    <lineage>
        <taxon>Bacteria</taxon>
        <taxon>Pseudomonadati</taxon>
        <taxon>Planctomycetota</taxon>
        <taxon>Planctomycetia</taxon>
        <taxon>Pirellulales</taxon>
        <taxon>Pirellulaceae</taxon>
        <taxon>Rosistilla</taxon>
    </lineage>
</organism>
<sequence length="431" mass="45809">MQSRMSRKAFTIIELLVVITIIAILAGLLLPALNKAREAARNAQCKNNLRQFGIALNEFSVRDPQSRMCTGASDFRRDGCMDSIGWVADIVNSGSGNVNEMLCPSNPLKGSEKLNDLLGADTDDSKDGAPDSVLNLGMCGTTTQFGGLTATPPFMGTANFSDNRGELVARHFLESGYNSNYAAGWHLVRGMVRTQLDTSTAPVSLISSTAGGNTGGDHKGLDGTLGALRQTVLDRSPVPAANVGILGDAGPGDIDEGVMLGDLRYEPASAVDFNIYANGSEERRSFITEGELLTESFNDGPAYWDSSTNKVVLMAGGSSLRAQAECELNGAGSTIQCAAPTQGNGLFLQDTRDWFAVHADSANVLMADASVKVFFDSNNDRYLNPGFSVPTNLTPAQYLAIGYRSGDVEMGPAAFFSGLFIDDSYIKGKFE</sequence>
<keyword evidence="1" id="KW-1133">Transmembrane helix</keyword>